<sequence length="73" mass="8211">MKCLLFNALHYCVSLATTRHMLKELKRAQSYVGTNKATCGCCMKSTHGLPCAHELGQWNILNMAVRLNTIHPH</sequence>
<comment type="caution">
    <text evidence="1">The sequence shown here is derived from an EMBL/GenBank/DDBJ whole genome shotgun (WGS) entry which is preliminary data.</text>
</comment>
<proteinExistence type="predicted"/>
<organism evidence="1 2">
    <name type="scientific">Bauhinia variegata</name>
    <name type="common">Purple orchid tree</name>
    <name type="synonym">Phanera variegata</name>
    <dbReference type="NCBI Taxonomy" id="167791"/>
    <lineage>
        <taxon>Eukaryota</taxon>
        <taxon>Viridiplantae</taxon>
        <taxon>Streptophyta</taxon>
        <taxon>Embryophyta</taxon>
        <taxon>Tracheophyta</taxon>
        <taxon>Spermatophyta</taxon>
        <taxon>Magnoliopsida</taxon>
        <taxon>eudicotyledons</taxon>
        <taxon>Gunneridae</taxon>
        <taxon>Pentapetalae</taxon>
        <taxon>rosids</taxon>
        <taxon>fabids</taxon>
        <taxon>Fabales</taxon>
        <taxon>Fabaceae</taxon>
        <taxon>Cercidoideae</taxon>
        <taxon>Cercideae</taxon>
        <taxon>Bauhiniinae</taxon>
        <taxon>Bauhinia</taxon>
    </lineage>
</organism>
<gene>
    <name evidence="1" type="ORF">L6164_013301</name>
</gene>
<keyword evidence="2" id="KW-1185">Reference proteome</keyword>
<protein>
    <submittedName>
        <fullName evidence="1">Uncharacterized protein</fullName>
    </submittedName>
</protein>
<dbReference type="Proteomes" id="UP000828941">
    <property type="component" value="Chromosome 5"/>
</dbReference>
<name>A0ACB9PDT6_BAUVA</name>
<accession>A0ACB9PDT6</accession>
<dbReference type="EMBL" id="CM039430">
    <property type="protein sequence ID" value="KAI4346232.1"/>
    <property type="molecule type" value="Genomic_DNA"/>
</dbReference>
<evidence type="ECO:0000313" key="1">
    <source>
        <dbReference type="EMBL" id="KAI4346232.1"/>
    </source>
</evidence>
<reference evidence="1 2" key="1">
    <citation type="journal article" date="2022" name="DNA Res.">
        <title>Chromosomal-level genome assembly of the orchid tree Bauhinia variegata (Leguminosae; Cercidoideae) supports the allotetraploid origin hypothesis of Bauhinia.</title>
        <authorList>
            <person name="Zhong Y."/>
            <person name="Chen Y."/>
            <person name="Zheng D."/>
            <person name="Pang J."/>
            <person name="Liu Y."/>
            <person name="Luo S."/>
            <person name="Meng S."/>
            <person name="Qian L."/>
            <person name="Wei D."/>
            <person name="Dai S."/>
            <person name="Zhou R."/>
        </authorList>
    </citation>
    <scope>NUCLEOTIDE SEQUENCE [LARGE SCALE GENOMIC DNA]</scope>
    <source>
        <strain evidence="1">BV-YZ2020</strain>
    </source>
</reference>
<evidence type="ECO:0000313" key="2">
    <source>
        <dbReference type="Proteomes" id="UP000828941"/>
    </source>
</evidence>